<reference evidence="2" key="1">
    <citation type="journal article" date="2019" name="Int. J. Syst. Evol. Microbiol.">
        <title>The Global Catalogue of Microorganisms (GCM) 10K type strain sequencing project: providing services to taxonomists for standard genome sequencing and annotation.</title>
        <authorList>
            <consortium name="The Broad Institute Genomics Platform"/>
            <consortium name="The Broad Institute Genome Sequencing Center for Infectious Disease"/>
            <person name="Wu L."/>
            <person name="Ma J."/>
        </authorList>
    </citation>
    <scope>NUCLEOTIDE SEQUENCE [LARGE SCALE GENOMIC DNA]</scope>
    <source>
        <strain evidence="2">CCUG 38813</strain>
    </source>
</reference>
<evidence type="ECO:0000313" key="2">
    <source>
        <dbReference type="Proteomes" id="UP001596031"/>
    </source>
</evidence>
<accession>A0ABW0PCE6</accession>
<evidence type="ECO:0000313" key="1">
    <source>
        <dbReference type="EMBL" id="MFC5510105.1"/>
    </source>
</evidence>
<gene>
    <name evidence="1" type="ORF">ACFPOU_03055</name>
</gene>
<keyword evidence="2" id="KW-1185">Reference proteome</keyword>
<protein>
    <submittedName>
        <fullName evidence="1">Uncharacterized protein</fullName>
    </submittedName>
</protein>
<name>A0ABW0PCE6_9BURK</name>
<proteinExistence type="predicted"/>
<comment type="caution">
    <text evidence="1">The sequence shown here is derived from an EMBL/GenBank/DDBJ whole genome shotgun (WGS) entry which is preliminary data.</text>
</comment>
<organism evidence="1 2">
    <name type="scientific">Massilia jejuensis</name>
    <dbReference type="NCBI Taxonomy" id="648894"/>
    <lineage>
        <taxon>Bacteria</taxon>
        <taxon>Pseudomonadati</taxon>
        <taxon>Pseudomonadota</taxon>
        <taxon>Betaproteobacteria</taxon>
        <taxon>Burkholderiales</taxon>
        <taxon>Oxalobacteraceae</taxon>
        <taxon>Telluria group</taxon>
        <taxon>Massilia</taxon>
    </lineage>
</organism>
<dbReference type="EMBL" id="JBHSMS010000012">
    <property type="protein sequence ID" value="MFC5510105.1"/>
    <property type="molecule type" value="Genomic_DNA"/>
</dbReference>
<dbReference type="Proteomes" id="UP001596031">
    <property type="component" value="Unassembled WGS sequence"/>
</dbReference>
<sequence>MFTFDKRKMGRSYEIHPRPANSGAGWSLKLIENGQEAGGGVFPVEEENASAGIAWWNGLTEEKRRHWLMMAASAVPAAARHAYLLAEAYNEALDEAEAWVSVKS</sequence>